<evidence type="ECO:0000256" key="1">
    <source>
        <dbReference type="SAM" id="MobiDB-lite"/>
    </source>
</evidence>
<evidence type="ECO:0000313" key="3">
    <source>
        <dbReference type="Proteomes" id="UP001335100"/>
    </source>
</evidence>
<accession>A0ABU7HZM9</accession>
<dbReference type="InterPro" id="IPR021427">
    <property type="entry name" value="DUF3077"/>
</dbReference>
<dbReference type="EMBL" id="JAZDQJ010000049">
    <property type="protein sequence ID" value="MEE1937028.1"/>
    <property type="molecule type" value="Genomic_DNA"/>
</dbReference>
<evidence type="ECO:0000313" key="2">
    <source>
        <dbReference type="EMBL" id="MEE1937028.1"/>
    </source>
</evidence>
<name>A0ABU7HZM9_9PSED</name>
<organism evidence="2 3">
    <name type="scientific">Pseudomonas ulcerans</name>
    <dbReference type="NCBI Taxonomy" id="3115852"/>
    <lineage>
        <taxon>Bacteria</taxon>
        <taxon>Pseudomonadati</taxon>
        <taxon>Pseudomonadota</taxon>
        <taxon>Gammaproteobacteria</taxon>
        <taxon>Pseudomonadales</taxon>
        <taxon>Pseudomonadaceae</taxon>
        <taxon>Pseudomonas</taxon>
    </lineage>
</organism>
<dbReference type="RefSeq" id="WP_330077693.1">
    <property type="nucleotide sequence ID" value="NZ_JAZDQJ010000049.1"/>
</dbReference>
<proteinExistence type="predicted"/>
<reference evidence="2 3" key="1">
    <citation type="submission" date="2024-01" db="EMBL/GenBank/DDBJ databases">
        <title>Unpublished Manusciprt.</title>
        <authorList>
            <person name="Duman M."/>
            <person name="Valdes E.G."/>
            <person name="Ajmi N."/>
            <person name="Altun S."/>
            <person name="Saticioglu I.B."/>
        </authorList>
    </citation>
    <scope>NUCLEOTIDE SEQUENCE [LARGE SCALE GENOMIC DNA]</scope>
    <source>
        <strain evidence="2 3">148P</strain>
    </source>
</reference>
<keyword evidence="3" id="KW-1185">Reference proteome</keyword>
<comment type="caution">
    <text evidence="2">The sequence shown here is derived from an EMBL/GenBank/DDBJ whole genome shotgun (WGS) entry which is preliminary data.</text>
</comment>
<dbReference type="Proteomes" id="UP001335100">
    <property type="component" value="Unassembled WGS sequence"/>
</dbReference>
<feature type="compositionally biased region" description="Pro residues" evidence="1">
    <location>
        <begin position="1"/>
        <end position="12"/>
    </location>
</feature>
<feature type="region of interest" description="Disordered" evidence="1">
    <location>
        <begin position="1"/>
        <end position="20"/>
    </location>
</feature>
<gene>
    <name evidence="2" type="ORF">V0R50_27715</name>
</gene>
<dbReference type="Pfam" id="PF11275">
    <property type="entry name" value="DUF3077"/>
    <property type="match status" value="1"/>
</dbReference>
<protein>
    <submittedName>
        <fullName evidence="2">DUF3077 domain-containing protein</fullName>
    </submittedName>
</protein>
<sequence>MKKIVPDPPHPSPKTAHTDFATCRGVHGPLLRINPDISLEHMLVHLATSLASAMETNLQVCEMARKPLQRLTWATQHNLEMCEAMLETVMKRGEKAELV</sequence>